<dbReference type="AlphaFoldDB" id="E4MUU5"/>
<accession>E4MUU5</accession>
<reference evidence="2 3" key="1">
    <citation type="submission" date="2010-10" db="EMBL/GenBank/DDBJ databases">
        <authorList>
            <person name="Muzny D."/>
            <person name="Qin X."/>
            <person name="Deng J."/>
            <person name="Jiang H."/>
            <person name="Liu Y."/>
            <person name="Qu J."/>
            <person name="Song X.-Z."/>
            <person name="Zhang L."/>
            <person name="Thornton R."/>
            <person name="Coyle M."/>
            <person name="Francisco L."/>
            <person name="Jackson L."/>
            <person name="Javaid M."/>
            <person name="Korchina V."/>
            <person name="Kovar C."/>
            <person name="Mata R."/>
            <person name="Mathew T."/>
            <person name="Ngo R."/>
            <person name="Nguyen L."/>
            <person name="Nguyen N."/>
            <person name="Okwuonu G."/>
            <person name="Ongeri F."/>
            <person name="Pham C."/>
            <person name="Simmons D."/>
            <person name="Wilczek-Boney K."/>
            <person name="Hale W."/>
            <person name="Jakkamsetti A."/>
            <person name="Pham P."/>
            <person name="Ruth R."/>
            <person name="San Lucas F."/>
            <person name="Warren J."/>
            <person name="Zhang J."/>
            <person name="Zhao Z."/>
            <person name="Zhou C."/>
            <person name="Zhu D."/>
            <person name="Lee S."/>
            <person name="Bess C."/>
            <person name="Blankenburg K."/>
            <person name="Forbes L."/>
            <person name="Fu Q."/>
            <person name="Gubbala S."/>
            <person name="Hirani K."/>
            <person name="Jayaseelan J.C."/>
            <person name="Lara F."/>
            <person name="Munidasa M."/>
            <person name="Palculict T."/>
            <person name="Patil S."/>
            <person name="Pu L.-L."/>
            <person name="Saada N."/>
            <person name="Tang L."/>
            <person name="Weissenberger G."/>
            <person name="Zhu Y."/>
            <person name="Hemphill L."/>
            <person name="Shang Y."/>
            <person name="Youmans B."/>
            <person name="Ayvaz T."/>
            <person name="Ross M."/>
            <person name="Santibanez J."/>
            <person name="Aqrawi P."/>
            <person name="Gross S."/>
            <person name="Joshi V."/>
            <person name="Fowler G."/>
            <person name="Nazareth L."/>
            <person name="Reid J."/>
            <person name="Worley K."/>
            <person name="Petrosino J."/>
            <person name="Highlander S."/>
            <person name="Gibbs R."/>
        </authorList>
    </citation>
    <scope>NUCLEOTIDE SEQUENCE [LARGE SCALE GENOMIC DNA]</scope>
    <source>
        <strain evidence="2 3">F0287</strain>
    </source>
</reference>
<evidence type="ECO:0000313" key="3">
    <source>
        <dbReference type="Proteomes" id="UP000005391"/>
    </source>
</evidence>
<name>E4MUU5_CAPOC</name>
<dbReference type="Proteomes" id="UP000005391">
    <property type="component" value="Unassembled WGS sequence"/>
</dbReference>
<proteinExistence type="predicted"/>
<keyword evidence="1" id="KW-0175">Coiled coil</keyword>
<sequence>MLVKVLFLFGIKAVFLNDKNMNTILEEKDIDTQDKQKLIEALETMSAEESAGYKLWISKKLKERFHNATDLEENNEYASANYQDKEESITNLENLVRDARAEYKAGKTTQINPFDIWENL</sequence>
<dbReference type="HOGENOM" id="CLU_2300699_0_0_10"/>
<evidence type="ECO:0000256" key="1">
    <source>
        <dbReference type="SAM" id="Coils"/>
    </source>
</evidence>
<evidence type="ECO:0000313" key="2">
    <source>
        <dbReference type="EMBL" id="EFS96514.1"/>
    </source>
</evidence>
<dbReference type="EMBL" id="AEOH01000050">
    <property type="protein sequence ID" value="EFS96514.1"/>
    <property type="molecule type" value="Genomic_DNA"/>
</dbReference>
<feature type="coiled-coil region" evidence="1">
    <location>
        <begin position="68"/>
        <end position="102"/>
    </location>
</feature>
<organism evidence="2 3">
    <name type="scientific">Capnocytophaga ochracea F0287</name>
    <dbReference type="NCBI Taxonomy" id="873517"/>
    <lineage>
        <taxon>Bacteria</taxon>
        <taxon>Pseudomonadati</taxon>
        <taxon>Bacteroidota</taxon>
        <taxon>Flavobacteriia</taxon>
        <taxon>Flavobacteriales</taxon>
        <taxon>Flavobacteriaceae</taxon>
        <taxon>Capnocytophaga</taxon>
    </lineage>
</organism>
<gene>
    <name evidence="2" type="ORF">HMPREF1977_2155</name>
</gene>
<comment type="caution">
    <text evidence="2">The sequence shown here is derived from an EMBL/GenBank/DDBJ whole genome shotgun (WGS) entry which is preliminary data.</text>
</comment>
<protein>
    <submittedName>
        <fullName evidence="2">Uncharacterized protein</fullName>
    </submittedName>
</protein>